<proteinExistence type="predicted"/>
<dbReference type="KEGG" id="nde:NIDE1759"/>
<keyword evidence="2" id="KW-1185">Reference proteome</keyword>
<sequence length="587" mass="65469">MTPEQPSAATSTELLSTDPVDRVIAYHVRTKHHFNRYARSLGYLDWANQPNPFRRFDGAELVRLPLLKPDDEPRSPSYTAIYRPCAVAAQSLTNRTISRFFELALGLSAWKKAGESEWALRNNPSSGNLHPTEGYVLLPPTEGLDLKPGLYHYAPREHGVELRADCSPAAISRLLAPFPPGSFLFGLTSVHWREAWKYGERAFRYCNHDVGHAIGSARIAAATLGWRVALLDGADQNQIARVLGTHRVDDFSGVEPEHPDCLAVIWPAEGVKREASSVKRMEQIPLSLDPEVVKEWASSTWYGKANELSREHGVHWDVIDQVAEASWKTAVEHPIVSLAGTPIVPVGTLQASQPTSDAAAIIRQRRSAVSFDGRTAISAATFFHLLQRVMPRAERPQLQRPMPWDVLPWDPAIHLMLFVHRVEGLEAGLYMLARDPNKLPFLRQSMNPELEWTPAPGCPEDLPLFWLLQGNAQRLAAQVSCQQGIAGESAFSLGMLAEFEGRLRQGGAWWYPRLFWETGLLGQVLYLEAEAAGVRGTGIGCFFDDPVHEVVGIKDLSIQSLYHFTIGGPVDDQRLMTLPPYHHLRHE</sequence>
<dbReference type="EMBL" id="FP929003">
    <property type="protein sequence ID" value="CBK41491.1"/>
    <property type="molecule type" value="Genomic_DNA"/>
</dbReference>
<dbReference type="PANTHER" id="PTHR42741">
    <property type="entry name" value="NITROREDUCTASE FAMILY PROTEIN"/>
    <property type="match status" value="1"/>
</dbReference>
<dbReference type="Gene3D" id="3.40.109.10">
    <property type="entry name" value="NADH Oxidase"/>
    <property type="match status" value="2"/>
</dbReference>
<dbReference type="STRING" id="330214.NIDE1759"/>
<name>D8PE32_9BACT</name>
<gene>
    <name evidence="1" type="ORF">NIDE1759</name>
</gene>
<evidence type="ECO:0000313" key="2">
    <source>
        <dbReference type="Proteomes" id="UP000001660"/>
    </source>
</evidence>
<dbReference type="HOGENOM" id="CLU_016148_0_0_0"/>
<dbReference type="SUPFAM" id="SSF55469">
    <property type="entry name" value="FMN-dependent nitroreductase-like"/>
    <property type="match status" value="2"/>
</dbReference>
<protein>
    <recommendedName>
        <fullName evidence="3">Nitroreductase domain-containing protein</fullName>
    </recommendedName>
</protein>
<dbReference type="InterPro" id="IPR000415">
    <property type="entry name" value="Nitroreductase-like"/>
</dbReference>
<dbReference type="CDD" id="cd02142">
    <property type="entry name" value="McbC_SagB-like_oxidoreductase"/>
    <property type="match status" value="2"/>
</dbReference>
<accession>D8PE32</accession>
<dbReference type="Proteomes" id="UP000001660">
    <property type="component" value="Chromosome"/>
</dbReference>
<evidence type="ECO:0008006" key="3">
    <source>
        <dbReference type="Google" id="ProtNLM"/>
    </source>
</evidence>
<evidence type="ECO:0000313" key="1">
    <source>
        <dbReference type="EMBL" id="CBK41491.1"/>
    </source>
</evidence>
<dbReference type="eggNOG" id="COG0778">
    <property type="taxonomic scope" value="Bacteria"/>
</dbReference>
<reference evidence="1 2" key="1">
    <citation type="journal article" date="2010" name="Proc. Natl. Acad. Sci. U.S.A.">
        <title>A Nitrospira metagenome illuminates the physiology and evolution of globally important nitrite-oxidizing bacteria.</title>
        <authorList>
            <person name="Lucker S."/>
            <person name="Wagner M."/>
            <person name="Maixner F."/>
            <person name="Pelletier E."/>
            <person name="Koch H."/>
            <person name="Vacherie B."/>
            <person name="Rattei T."/>
            <person name="Sinninghe Damste J."/>
            <person name="Spieck E."/>
            <person name="Le Paslier D."/>
            <person name="Daims H."/>
        </authorList>
    </citation>
    <scope>NUCLEOTIDE SEQUENCE [LARGE SCALE GENOMIC DNA]</scope>
</reference>
<dbReference type="AlphaFoldDB" id="D8PE32"/>
<organism evidence="1 2">
    <name type="scientific">Nitrospira defluvii</name>
    <dbReference type="NCBI Taxonomy" id="330214"/>
    <lineage>
        <taxon>Bacteria</taxon>
        <taxon>Pseudomonadati</taxon>
        <taxon>Nitrospirota</taxon>
        <taxon>Nitrospiria</taxon>
        <taxon>Nitrospirales</taxon>
        <taxon>Nitrospiraceae</taxon>
        <taxon>Nitrospira</taxon>
    </lineage>
</organism>
<dbReference type="PANTHER" id="PTHR42741:SF3">
    <property type="entry name" value="NITROREDUCTASE FAMILY PROTEIN"/>
    <property type="match status" value="1"/>
</dbReference>
<dbReference type="GO" id="GO:0016491">
    <property type="term" value="F:oxidoreductase activity"/>
    <property type="evidence" value="ECO:0007669"/>
    <property type="project" value="InterPro"/>
</dbReference>